<proteinExistence type="predicted"/>
<name>A0A9P6HIB7_9AGAM</name>
<evidence type="ECO:0000313" key="2">
    <source>
        <dbReference type="Proteomes" id="UP000736335"/>
    </source>
</evidence>
<sequence length="156" mass="17791">MSKRTNGRPFIVLWPIIRSQLRSQIIFFRRRFCGECRRRASSDFYSRPRCFSPSAQPLSSLLIPIIWNFYRNPAPIPPSTVQFGSPDLFLGIHSLANHGGTIADPKATAKDPSMDSSPTCTSTRTRLTHINEVPWVINDIRTWPHSVRAVIHYQGE</sequence>
<reference evidence="1" key="1">
    <citation type="journal article" date="2020" name="Nat. Commun.">
        <title>Large-scale genome sequencing of mycorrhizal fungi provides insights into the early evolution of symbiotic traits.</title>
        <authorList>
            <person name="Miyauchi S."/>
            <person name="Kiss E."/>
            <person name="Kuo A."/>
            <person name="Drula E."/>
            <person name="Kohler A."/>
            <person name="Sanchez-Garcia M."/>
            <person name="Morin E."/>
            <person name="Andreopoulos B."/>
            <person name="Barry K.W."/>
            <person name="Bonito G."/>
            <person name="Buee M."/>
            <person name="Carver A."/>
            <person name="Chen C."/>
            <person name="Cichocki N."/>
            <person name="Clum A."/>
            <person name="Culley D."/>
            <person name="Crous P.W."/>
            <person name="Fauchery L."/>
            <person name="Girlanda M."/>
            <person name="Hayes R.D."/>
            <person name="Keri Z."/>
            <person name="LaButti K."/>
            <person name="Lipzen A."/>
            <person name="Lombard V."/>
            <person name="Magnuson J."/>
            <person name="Maillard F."/>
            <person name="Murat C."/>
            <person name="Nolan M."/>
            <person name="Ohm R.A."/>
            <person name="Pangilinan J."/>
            <person name="Pereira M.F."/>
            <person name="Perotto S."/>
            <person name="Peter M."/>
            <person name="Pfister S."/>
            <person name="Riley R."/>
            <person name="Sitrit Y."/>
            <person name="Stielow J.B."/>
            <person name="Szollosi G."/>
            <person name="Zifcakova L."/>
            <person name="Stursova M."/>
            <person name="Spatafora J.W."/>
            <person name="Tedersoo L."/>
            <person name="Vaario L.M."/>
            <person name="Yamada A."/>
            <person name="Yan M."/>
            <person name="Wang P."/>
            <person name="Xu J."/>
            <person name="Bruns T."/>
            <person name="Baldrian P."/>
            <person name="Vilgalys R."/>
            <person name="Dunand C."/>
            <person name="Henrissat B."/>
            <person name="Grigoriev I.V."/>
            <person name="Hibbett D."/>
            <person name="Nagy L.G."/>
            <person name="Martin F.M."/>
        </authorList>
    </citation>
    <scope>NUCLEOTIDE SEQUENCE</scope>
    <source>
        <strain evidence="1">UH-Tt-Lm1</strain>
    </source>
</reference>
<accession>A0A9P6HIB7</accession>
<dbReference type="EMBL" id="WIUZ02000005">
    <property type="protein sequence ID" value="KAF9787444.1"/>
    <property type="molecule type" value="Genomic_DNA"/>
</dbReference>
<organism evidence="1 2">
    <name type="scientific">Thelephora terrestris</name>
    <dbReference type="NCBI Taxonomy" id="56493"/>
    <lineage>
        <taxon>Eukaryota</taxon>
        <taxon>Fungi</taxon>
        <taxon>Dikarya</taxon>
        <taxon>Basidiomycota</taxon>
        <taxon>Agaricomycotina</taxon>
        <taxon>Agaricomycetes</taxon>
        <taxon>Thelephorales</taxon>
        <taxon>Thelephoraceae</taxon>
        <taxon>Thelephora</taxon>
    </lineage>
</organism>
<dbReference type="AlphaFoldDB" id="A0A9P6HIB7"/>
<keyword evidence="2" id="KW-1185">Reference proteome</keyword>
<comment type="caution">
    <text evidence="1">The sequence shown here is derived from an EMBL/GenBank/DDBJ whole genome shotgun (WGS) entry which is preliminary data.</text>
</comment>
<dbReference type="Proteomes" id="UP000736335">
    <property type="component" value="Unassembled WGS sequence"/>
</dbReference>
<protein>
    <submittedName>
        <fullName evidence="1">Uncharacterized protein</fullName>
    </submittedName>
</protein>
<reference evidence="1" key="2">
    <citation type="submission" date="2020-11" db="EMBL/GenBank/DDBJ databases">
        <authorList>
            <consortium name="DOE Joint Genome Institute"/>
            <person name="Kuo A."/>
            <person name="Miyauchi S."/>
            <person name="Kiss E."/>
            <person name="Drula E."/>
            <person name="Kohler A."/>
            <person name="Sanchez-Garcia M."/>
            <person name="Andreopoulos B."/>
            <person name="Barry K.W."/>
            <person name="Bonito G."/>
            <person name="Buee M."/>
            <person name="Carver A."/>
            <person name="Chen C."/>
            <person name="Cichocki N."/>
            <person name="Clum A."/>
            <person name="Culley D."/>
            <person name="Crous P.W."/>
            <person name="Fauchery L."/>
            <person name="Girlanda M."/>
            <person name="Hayes R."/>
            <person name="Keri Z."/>
            <person name="Labutti K."/>
            <person name="Lipzen A."/>
            <person name="Lombard V."/>
            <person name="Magnuson J."/>
            <person name="Maillard F."/>
            <person name="Morin E."/>
            <person name="Murat C."/>
            <person name="Nolan M."/>
            <person name="Ohm R."/>
            <person name="Pangilinan J."/>
            <person name="Pereira M."/>
            <person name="Perotto S."/>
            <person name="Peter M."/>
            <person name="Riley R."/>
            <person name="Sitrit Y."/>
            <person name="Stielow B."/>
            <person name="Szollosi G."/>
            <person name="Zifcakova L."/>
            <person name="Stursova M."/>
            <person name="Spatafora J.W."/>
            <person name="Tedersoo L."/>
            <person name="Vaario L.-M."/>
            <person name="Yamada A."/>
            <person name="Yan M."/>
            <person name="Wang P."/>
            <person name="Xu J."/>
            <person name="Bruns T."/>
            <person name="Baldrian P."/>
            <person name="Vilgalys R."/>
            <person name="Henrissat B."/>
            <person name="Grigoriev I.V."/>
            <person name="Hibbett D."/>
            <person name="Nagy L.G."/>
            <person name="Martin F.M."/>
        </authorList>
    </citation>
    <scope>NUCLEOTIDE SEQUENCE</scope>
    <source>
        <strain evidence="1">UH-Tt-Lm1</strain>
    </source>
</reference>
<gene>
    <name evidence="1" type="ORF">BJ322DRAFT_723247</name>
</gene>
<evidence type="ECO:0000313" key="1">
    <source>
        <dbReference type="EMBL" id="KAF9787444.1"/>
    </source>
</evidence>